<feature type="non-terminal residue" evidence="1">
    <location>
        <position position="73"/>
    </location>
</feature>
<gene>
    <name evidence="1" type="ORF">MONAX_5E021539</name>
</gene>
<keyword evidence="2" id="KW-1185">Reference proteome</keyword>
<organism evidence="1 2">
    <name type="scientific">Marmota monax</name>
    <name type="common">Woodchuck</name>
    <dbReference type="NCBI Taxonomy" id="9995"/>
    <lineage>
        <taxon>Eukaryota</taxon>
        <taxon>Metazoa</taxon>
        <taxon>Chordata</taxon>
        <taxon>Craniata</taxon>
        <taxon>Vertebrata</taxon>
        <taxon>Euteleostomi</taxon>
        <taxon>Mammalia</taxon>
        <taxon>Eutheria</taxon>
        <taxon>Euarchontoglires</taxon>
        <taxon>Glires</taxon>
        <taxon>Rodentia</taxon>
        <taxon>Sciuromorpha</taxon>
        <taxon>Sciuridae</taxon>
        <taxon>Xerinae</taxon>
        <taxon>Marmotini</taxon>
        <taxon>Marmota</taxon>
    </lineage>
</organism>
<comment type="caution">
    <text evidence="1">The sequence shown here is derived from an EMBL/GenBank/DDBJ whole genome shotgun (WGS) entry which is preliminary data.</text>
</comment>
<evidence type="ECO:0000313" key="2">
    <source>
        <dbReference type="Proteomes" id="UP000335636"/>
    </source>
</evidence>
<reference evidence="1" key="1">
    <citation type="submission" date="2019-04" db="EMBL/GenBank/DDBJ databases">
        <authorList>
            <person name="Alioto T."/>
            <person name="Alioto T."/>
        </authorList>
    </citation>
    <scope>NUCLEOTIDE SEQUENCE [LARGE SCALE GENOMIC DNA]</scope>
</reference>
<dbReference type="AlphaFoldDB" id="A0A5E4BNU6"/>
<accession>A0A5E4BNU6</accession>
<name>A0A5E4BNU6_MARMO</name>
<sequence>ITRASEPVAGYCRTLRDFVSGSDGRGPRGCSDSTRFHTEHCVPLLTSALAQASRVLRKSAEDLVFRLIMCDHG</sequence>
<evidence type="ECO:0000313" key="1">
    <source>
        <dbReference type="EMBL" id="VTJ70579.1"/>
    </source>
</evidence>
<feature type="non-terminal residue" evidence="1">
    <location>
        <position position="1"/>
    </location>
</feature>
<dbReference type="EMBL" id="CABDUW010000514">
    <property type="protein sequence ID" value="VTJ70579.1"/>
    <property type="molecule type" value="Genomic_DNA"/>
</dbReference>
<proteinExistence type="predicted"/>
<protein>
    <submittedName>
        <fullName evidence="1">Uncharacterized protein</fullName>
    </submittedName>
</protein>
<dbReference type="Proteomes" id="UP000335636">
    <property type="component" value="Unassembled WGS sequence"/>
</dbReference>